<keyword evidence="2" id="KW-1185">Reference proteome</keyword>
<gene>
    <name evidence="1" type="ORF">TWF481_006326</name>
</gene>
<dbReference type="EMBL" id="JAVHJL010000003">
    <property type="protein sequence ID" value="KAK6507905.1"/>
    <property type="molecule type" value="Genomic_DNA"/>
</dbReference>
<evidence type="ECO:0008006" key="3">
    <source>
        <dbReference type="Google" id="ProtNLM"/>
    </source>
</evidence>
<comment type="caution">
    <text evidence="1">The sequence shown here is derived from an EMBL/GenBank/DDBJ whole genome shotgun (WGS) entry which is preliminary data.</text>
</comment>
<organism evidence="1 2">
    <name type="scientific">Arthrobotrys musiformis</name>
    <dbReference type="NCBI Taxonomy" id="47236"/>
    <lineage>
        <taxon>Eukaryota</taxon>
        <taxon>Fungi</taxon>
        <taxon>Dikarya</taxon>
        <taxon>Ascomycota</taxon>
        <taxon>Pezizomycotina</taxon>
        <taxon>Orbiliomycetes</taxon>
        <taxon>Orbiliales</taxon>
        <taxon>Orbiliaceae</taxon>
        <taxon>Arthrobotrys</taxon>
    </lineage>
</organism>
<name>A0AAV9WGX3_9PEZI</name>
<evidence type="ECO:0000313" key="2">
    <source>
        <dbReference type="Proteomes" id="UP001370758"/>
    </source>
</evidence>
<evidence type="ECO:0000313" key="1">
    <source>
        <dbReference type="EMBL" id="KAK6507905.1"/>
    </source>
</evidence>
<protein>
    <recommendedName>
        <fullName evidence="3">F-box domain-containing protein</fullName>
    </recommendedName>
</protein>
<accession>A0AAV9WGX3</accession>
<reference evidence="1 2" key="1">
    <citation type="submission" date="2023-08" db="EMBL/GenBank/DDBJ databases">
        <authorList>
            <person name="Palmer J.M."/>
        </authorList>
    </citation>
    <scope>NUCLEOTIDE SEQUENCE [LARGE SCALE GENOMIC DNA]</scope>
    <source>
        <strain evidence="1 2">TWF481</strain>
    </source>
</reference>
<sequence length="511" mass="59594">MPRQKTIWCDTFEEHIVHDTAQEEAEHERYCPTCRAKMADWRRGEYYLVQDHYGFIERPEAPVKHEIPVWHGPVRVKRPVRTSIWWEKKEATQSGPDDEFEEINLQEQPTISGEQFLHRLFGEPDPAACGIIQYFTMADLNSLKYTCKSFNRALTGDGVWAWMLTNVAFGNEHRGGTDAFNGIRRLTNRLPFWDNPSVQGIIIRWDMLSVLVNVNLDSTAVDASCIDWLLNNSNTVKRISVRYCRGIKLAEFLAVLEGYAEQGRPQAKRLEKIFIDYWNTPEIYSVLNLMLIEQALIDQVAYVASKLRWISRLIDSNVFLCYRNHYGEGIWGPDKIKFREAHGLDAVIPTFYPAEIILMQCAMCRKTYERRWCFRCMKANICTYCNQYRCLVCDPESYVKSIKEGHAFTLARLHESESCCSDVAIAWKLKHYFHANCAVDARRLEKCSLCDKFICWNIPGIHCPNHNCYRRQCPHSPGYCLRLCQFCKLDYAYNPEYRSLPTRAALIHSKR</sequence>
<dbReference type="AlphaFoldDB" id="A0AAV9WGX3"/>
<dbReference type="Proteomes" id="UP001370758">
    <property type="component" value="Unassembled WGS sequence"/>
</dbReference>
<proteinExistence type="predicted"/>